<dbReference type="Gene3D" id="1.25.40.440">
    <property type="entry name" value="Nucleoporin, helical domain, central subdomain"/>
    <property type="match status" value="1"/>
</dbReference>
<dbReference type="InterPro" id="IPR011044">
    <property type="entry name" value="Quino_amine_DH_bsu"/>
</dbReference>
<evidence type="ECO:0000259" key="6">
    <source>
        <dbReference type="Pfam" id="PF08801"/>
    </source>
</evidence>
<evidence type="ECO:0000313" key="8">
    <source>
        <dbReference type="Proteomes" id="UP000183832"/>
    </source>
</evidence>
<reference evidence="7 8" key="1">
    <citation type="submission" date="2015-04" db="EMBL/GenBank/DDBJ databases">
        <authorList>
            <person name="Syromyatnikov M.Y."/>
            <person name="Popov V.N."/>
        </authorList>
    </citation>
    <scope>NUCLEOTIDE SEQUENCE [LARGE SCALE GENOMIC DNA]</scope>
</reference>
<dbReference type="Pfam" id="PF08801">
    <property type="entry name" value="Nucleoporin_N"/>
    <property type="match status" value="1"/>
</dbReference>
<dbReference type="Proteomes" id="UP000183832">
    <property type="component" value="Unassembled WGS sequence"/>
</dbReference>
<feature type="domain" description="Nucleoporin Nup133/Nup155-like C-terminal" evidence="5">
    <location>
        <begin position="643"/>
        <end position="1314"/>
    </location>
</feature>
<keyword evidence="4" id="KW-0539">Nucleus</keyword>
<dbReference type="Pfam" id="PF03177">
    <property type="entry name" value="Nucleoporin_C"/>
    <property type="match status" value="1"/>
</dbReference>
<dbReference type="SUPFAM" id="SSF50969">
    <property type="entry name" value="YVTN repeat-like/Quinoprotein amine dehydrogenase"/>
    <property type="match status" value="1"/>
</dbReference>
<dbReference type="PANTHER" id="PTHR10350:SF6">
    <property type="entry name" value="NUCLEAR PORE COMPLEX PROTEIN NUP155"/>
    <property type="match status" value="1"/>
</dbReference>
<sequence length="1345" mass="152366">MNLETGAYGDCEVAGKMLEEYDKKDLQISVESALTNQGSYSGLNDFDYQDLANLTEGRLKDLSQLRTLNKIPIPNEIMDHFKNIKCHCRMGLFPEIGRAWLTIDSDIYIWTYEHSRDVAYFDGLSHLIVSVGLIEPKKNVFINDVKYLLVLTTPIEIIILGVTFGDTTKTISSPSRSFISSTYEEMQLMNKPIFVINTDNISMTCIKGSSDGRIFLGGRDGCLYEVTYQAESNWFGKRCKKVNHSQGLISLVVPGFLKVFSESDAIAKIEIDNERNLLYTLSENGAIEAWDLSDNSARRITRLSQNDLANAAANIIKTVDSSVFKPVVDICVLMLGEYSALHLIAVTQSGVRMYMSAYHSNVQSMIDLQIQQYRIQNLSLQHVRLPPGYTPNATCGKPRNIHSAFCCGGSTLMISTPQQDLDILWSLSSEPFLHTELTPLTETMRRSLAESSTTANLDGQVWAVAEMRDKSSMTMKFPLRESRKARKLILLTTQGAHIVELLKSVDFLQQVLVSCHGAHHDAVKAFFDIHTEPEACATSLMLACMESMIGTELSAWAKQAFFRYGGEPLFFTQQQMLQQMQSGAAESPRIFMSTPYAQSRAASQIQQSLMHQTQFGGGNNTTFQSSSQQQQPQQMDICNLKYSAKHGGLYLHIARILRPIWNRKCIDTKNLTSTITIHDCNQILNDLFGIRSFIESNSVIGLMKMSSTSDNMIMSQSSFMTSHHHHQLNGNHQMNHQHLQKRDEAYGEEKKSLDALAGFIRYVCEVVGLWKILCEHQLHVLVTQLTVEQRQVLDSCNFREIILYRNELCALLIVTLINTYLNDNASVKLISEKLRDVCPSLYRNEDAVSHKATEILKLSRTCTNDDERMEGLSRALNLCCQAAPKLPLPNICQQFTAAGFYEGVIKLCLTFANKFDPNESGLHFYKNNYPFDMNQIQQKDQDGFIAFTTRMKCYEEVKNMFQYLFVNGNEGQASGSRIITPQLHNVLNIALQSQDQLLHVAVYEWMLYNGLYNQILDISNSSLGDFLARSVNQMPVNLELADLLWKYYERNGQHQSAAKILDKLATMPSENVNLSKRIEYLARAVMCMRSATVGYAAHHGEFLRDLEDKLDISQVQKQIYDTMTSARPRNIDALQARDAIKTLDMRLLNMSQLYSDFAEKFNLWESQLMILNCSHHNEPLLISSVWSRILDNEQNEPGSPAEKAKRLLSKVQSLSNDYGVGPCFPLSFLIDELEKRCFDLNLPNSPVPEMLLQMNLEIDQILDSYVKIVTSIISVDFFLIRSVKRLLQLILQNNLSSSKNRRRTIAKIEELVSATLNVLYKTQGNEMQQLTADLREIRQNLASVN</sequence>
<protein>
    <submittedName>
        <fullName evidence="7">CLUMA_CG012077, isoform A</fullName>
    </submittedName>
</protein>
<keyword evidence="8" id="KW-1185">Reference proteome</keyword>
<dbReference type="InterPro" id="IPR007187">
    <property type="entry name" value="Nucleoporin_Nup133/Nup155_C"/>
</dbReference>
<evidence type="ECO:0000256" key="2">
    <source>
        <dbReference type="ARBA" id="ARBA00007373"/>
    </source>
</evidence>
<proteinExistence type="inferred from homology"/>
<dbReference type="GO" id="GO:0036228">
    <property type="term" value="P:protein localization to nuclear inner membrane"/>
    <property type="evidence" value="ECO:0007669"/>
    <property type="project" value="TreeGrafter"/>
</dbReference>
<name>A0A1J1IF42_9DIPT</name>
<dbReference type="Gene3D" id="1.25.40.450">
    <property type="entry name" value="Nucleoporin, helical domain, N-terminal subdomain"/>
    <property type="match status" value="1"/>
</dbReference>
<dbReference type="InterPro" id="IPR019775">
    <property type="entry name" value="WD40_repeat_CS"/>
</dbReference>
<dbReference type="EMBL" id="CVRI01000048">
    <property type="protein sequence ID" value="CRK98832.1"/>
    <property type="molecule type" value="Genomic_DNA"/>
</dbReference>
<dbReference type="InterPro" id="IPR042537">
    <property type="entry name" value="Nucleoporin_Nup155_C_2"/>
</dbReference>
<dbReference type="Gene3D" id="1.20.120.1880">
    <property type="entry name" value="Nucleoporin, helical C-terminal domain"/>
    <property type="match status" value="1"/>
</dbReference>
<dbReference type="PROSITE" id="PS00678">
    <property type="entry name" value="WD_REPEATS_1"/>
    <property type="match status" value="1"/>
</dbReference>
<dbReference type="FunFam" id="1.25.40.440:FF:000001">
    <property type="entry name" value="Nuclear pore complex subunit"/>
    <property type="match status" value="1"/>
</dbReference>
<evidence type="ECO:0000256" key="1">
    <source>
        <dbReference type="ARBA" id="ARBA00004123"/>
    </source>
</evidence>
<evidence type="ECO:0000256" key="3">
    <source>
        <dbReference type="ARBA" id="ARBA00022448"/>
    </source>
</evidence>
<evidence type="ECO:0000259" key="5">
    <source>
        <dbReference type="Pfam" id="PF03177"/>
    </source>
</evidence>
<feature type="domain" description="Nucleoporin Nup133/Nup155-like N-terminal" evidence="6">
    <location>
        <begin position="63"/>
        <end position="498"/>
    </location>
</feature>
<dbReference type="GO" id="GO:0006405">
    <property type="term" value="P:RNA export from nucleus"/>
    <property type="evidence" value="ECO:0007669"/>
    <property type="project" value="TreeGrafter"/>
</dbReference>
<dbReference type="GO" id="GO:0044611">
    <property type="term" value="C:nuclear pore inner ring"/>
    <property type="evidence" value="ECO:0007669"/>
    <property type="project" value="TreeGrafter"/>
</dbReference>
<evidence type="ECO:0000256" key="4">
    <source>
        <dbReference type="ARBA" id="ARBA00023242"/>
    </source>
</evidence>
<dbReference type="InterPro" id="IPR042538">
    <property type="entry name" value="Nucleoporin_Nup155_C_3"/>
</dbReference>
<dbReference type="OrthoDB" id="338970at2759"/>
<evidence type="ECO:0000313" key="7">
    <source>
        <dbReference type="EMBL" id="CRK98832.1"/>
    </source>
</evidence>
<comment type="similarity">
    <text evidence="2">Belongs to the non-repetitive/WGA-negative nucleoporin family.</text>
</comment>
<keyword evidence="3" id="KW-0813">Transport</keyword>
<organism evidence="7 8">
    <name type="scientific">Clunio marinus</name>
    <dbReference type="NCBI Taxonomy" id="568069"/>
    <lineage>
        <taxon>Eukaryota</taxon>
        <taxon>Metazoa</taxon>
        <taxon>Ecdysozoa</taxon>
        <taxon>Arthropoda</taxon>
        <taxon>Hexapoda</taxon>
        <taxon>Insecta</taxon>
        <taxon>Pterygota</taxon>
        <taxon>Neoptera</taxon>
        <taxon>Endopterygota</taxon>
        <taxon>Diptera</taxon>
        <taxon>Nematocera</taxon>
        <taxon>Chironomoidea</taxon>
        <taxon>Chironomidae</taxon>
        <taxon>Clunio</taxon>
    </lineage>
</organism>
<accession>A0A1J1IF42</accession>
<gene>
    <name evidence="7" type="ORF">CLUMA_CG012077</name>
</gene>
<dbReference type="Gene3D" id="1.20.58.1780">
    <property type="match status" value="1"/>
</dbReference>
<dbReference type="InterPro" id="IPR042533">
    <property type="entry name" value="Nucleoporin_Nup155_C_1"/>
</dbReference>
<dbReference type="GO" id="GO:0017056">
    <property type="term" value="F:structural constituent of nuclear pore"/>
    <property type="evidence" value="ECO:0007669"/>
    <property type="project" value="InterPro"/>
</dbReference>
<dbReference type="InterPro" id="IPR004870">
    <property type="entry name" value="Nucleoporin_Nup155"/>
</dbReference>
<comment type="subcellular location">
    <subcellularLocation>
        <location evidence="1">Nucleus</location>
    </subcellularLocation>
</comment>
<dbReference type="InterPro" id="IPR014908">
    <property type="entry name" value="Nucleoporin_Nup133/Nup155_N"/>
</dbReference>
<dbReference type="PANTHER" id="PTHR10350">
    <property type="entry name" value="NUCLEAR PORE COMPLEX PROTEIN NUP155"/>
    <property type="match status" value="1"/>
</dbReference>
<dbReference type="STRING" id="568069.A0A1J1IF42"/>
<dbReference type="GO" id="GO:0006606">
    <property type="term" value="P:protein import into nucleus"/>
    <property type="evidence" value="ECO:0007669"/>
    <property type="project" value="TreeGrafter"/>
</dbReference>
<dbReference type="GO" id="GO:0000972">
    <property type="term" value="P:transcription-dependent tethering of RNA polymerase II gene DNA at nuclear periphery"/>
    <property type="evidence" value="ECO:0007669"/>
    <property type="project" value="TreeGrafter"/>
</dbReference>